<evidence type="ECO:0000259" key="1">
    <source>
        <dbReference type="Pfam" id="PF01863"/>
    </source>
</evidence>
<keyword evidence="2" id="KW-0378">Hydrolase</keyword>
<accession>A0A3B0SKV4</accession>
<dbReference type="GO" id="GO:0006508">
    <property type="term" value="P:proteolysis"/>
    <property type="evidence" value="ECO:0007669"/>
    <property type="project" value="UniProtKB-KW"/>
</dbReference>
<dbReference type="AlphaFoldDB" id="A0A3B0SKV4"/>
<proteinExistence type="predicted"/>
<dbReference type="CDD" id="cd07344">
    <property type="entry name" value="M48_yhfN_like"/>
    <property type="match status" value="1"/>
</dbReference>
<dbReference type="EMBL" id="UOEF01000428">
    <property type="protein sequence ID" value="VAW05040.1"/>
    <property type="molecule type" value="Genomic_DNA"/>
</dbReference>
<dbReference type="Pfam" id="PF01863">
    <property type="entry name" value="YgjP-like"/>
    <property type="match status" value="1"/>
</dbReference>
<organism evidence="2">
    <name type="scientific">hydrothermal vent metagenome</name>
    <dbReference type="NCBI Taxonomy" id="652676"/>
    <lineage>
        <taxon>unclassified sequences</taxon>
        <taxon>metagenomes</taxon>
        <taxon>ecological metagenomes</taxon>
    </lineage>
</organism>
<keyword evidence="2" id="KW-0645">Protease</keyword>
<dbReference type="PANTHER" id="PTHR30399:SF1">
    <property type="entry name" value="UTP PYROPHOSPHATASE"/>
    <property type="match status" value="1"/>
</dbReference>
<sequence>MEIILDGRSYPVRVRKLARARSIAISADTVKGEVRLSMPRYASTAQAMRFARSKSLWLAECFAEALPVVPIVDGGEIAFAGEPCIVRWDAAYPRKPSRLDREIQLGGPKNRIADRIISWMKEEARTIYAQDLDYYCQRAGVDRPTLSIGDARRRWGSCSGRKSIRLSWRLIMAPPAVRRSVVAHEVAHLRHMNHSKSFYRLLDEIFEGNRKSADHWLRQHGAALHLIGAERTQIV</sequence>
<evidence type="ECO:0000313" key="2">
    <source>
        <dbReference type="EMBL" id="VAW05040.1"/>
    </source>
</evidence>
<feature type="domain" description="YgjP-like metallopeptidase" evidence="1">
    <location>
        <begin position="31"/>
        <end position="220"/>
    </location>
</feature>
<dbReference type="Gene3D" id="3.30.2010.10">
    <property type="entry name" value="Metalloproteases ('zincins'), catalytic domain"/>
    <property type="match status" value="1"/>
</dbReference>
<dbReference type="InterPro" id="IPR002725">
    <property type="entry name" value="YgjP-like_metallopeptidase"/>
</dbReference>
<gene>
    <name evidence="2" type="ORF">MNBD_ALPHA04-1801</name>
</gene>
<dbReference type="PANTHER" id="PTHR30399">
    <property type="entry name" value="UNCHARACTERIZED PROTEIN YGJP"/>
    <property type="match status" value="1"/>
</dbReference>
<keyword evidence="2" id="KW-0482">Metalloprotease</keyword>
<dbReference type="GO" id="GO:0008237">
    <property type="term" value="F:metallopeptidase activity"/>
    <property type="evidence" value="ECO:0007669"/>
    <property type="project" value="UniProtKB-KW"/>
</dbReference>
<name>A0A3B0SKV4_9ZZZZ</name>
<protein>
    <submittedName>
        <fullName evidence="2">Zinc metalloprotease</fullName>
    </submittedName>
</protein>
<reference evidence="2" key="1">
    <citation type="submission" date="2018-06" db="EMBL/GenBank/DDBJ databases">
        <authorList>
            <person name="Zhirakovskaya E."/>
        </authorList>
    </citation>
    <scope>NUCLEOTIDE SEQUENCE</scope>
</reference>
<dbReference type="InterPro" id="IPR053136">
    <property type="entry name" value="UTP_pyrophosphatase-like"/>
</dbReference>